<dbReference type="PROSITE" id="PS50075">
    <property type="entry name" value="CARRIER"/>
    <property type="match status" value="1"/>
</dbReference>
<dbReference type="Proteomes" id="UP001248709">
    <property type="component" value="Unassembled WGS sequence"/>
</dbReference>
<evidence type="ECO:0000256" key="3">
    <source>
        <dbReference type="ARBA" id="ARBA00022679"/>
    </source>
</evidence>
<comment type="caution">
    <text evidence="8">The sequence shown here is derived from an EMBL/GenBank/DDBJ whole genome shotgun (WGS) entry which is preliminary data.</text>
</comment>
<dbReference type="InterPro" id="IPR009081">
    <property type="entry name" value="PP-bd_ACP"/>
</dbReference>
<dbReference type="PANTHER" id="PTHR43775">
    <property type="entry name" value="FATTY ACID SYNTHASE"/>
    <property type="match status" value="1"/>
</dbReference>
<dbReference type="InterPro" id="IPR014030">
    <property type="entry name" value="Ketoacyl_synth_N"/>
</dbReference>
<dbReference type="Gene3D" id="3.40.47.10">
    <property type="match status" value="1"/>
</dbReference>
<dbReference type="PROSITE" id="PS00606">
    <property type="entry name" value="KS3_1"/>
    <property type="match status" value="1"/>
</dbReference>
<feature type="domain" description="Carrier" evidence="6">
    <location>
        <begin position="36"/>
        <end position="110"/>
    </location>
</feature>
<dbReference type="CDD" id="cd00833">
    <property type="entry name" value="PKS"/>
    <property type="match status" value="1"/>
</dbReference>
<dbReference type="InterPro" id="IPR050091">
    <property type="entry name" value="PKS_NRPS_Biosynth_Enz"/>
</dbReference>
<evidence type="ECO:0000256" key="2">
    <source>
        <dbReference type="ARBA" id="ARBA00022553"/>
    </source>
</evidence>
<reference evidence="8 9" key="1">
    <citation type="submission" date="2023-07" db="EMBL/GenBank/DDBJ databases">
        <title>Genomic Encyclopedia of Type Strains, Phase IV (KMG-IV): sequencing the most valuable type-strain genomes for metagenomic binning, comparative biology and taxonomic classification.</title>
        <authorList>
            <person name="Goeker M."/>
        </authorList>
    </citation>
    <scope>NUCLEOTIDE SEQUENCE [LARGE SCALE GENOMIC DNA]</scope>
    <source>
        <strain evidence="8 9">T98</strain>
    </source>
</reference>
<dbReference type="PROSITE" id="PS52004">
    <property type="entry name" value="KS3_2"/>
    <property type="match status" value="1"/>
</dbReference>
<dbReference type="SMART" id="SM00823">
    <property type="entry name" value="PKS_PP"/>
    <property type="match status" value="1"/>
</dbReference>
<dbReference type="SMART" id="SM00829">
    <property type="entry name" value="PKS_ER"/>
    <property type="match status" value="1"/>
</dbReference>
<organism evidence="8 9">
    <name type="scientific">Paenibacillus forsythiae</name>
    <dbReference type="NCBI Taxonomy" id="365616"/>
    <lineage>
        <taxon>Bacteria</taxon>
        <taxon>Bacillati</taxon>
        <taxon>Bacillota</taxon>
        <taxon>Bacilli</taxon>
        <taxon>Bacillales</taxon>
        <taxon>Paenibacillaceae</taxon>
        <taxon>Paenibacillus</taxon>
    </lineage>
</organism>
<dbReference type="Pfam" id="PF00109">
    <property type="entry name" value="ketoacyl-synt"/>
    <property type="match status" value="1"/>
</dbReference>
<keyword evidence="4" id="KW-0511">Multifunctional enzyme</keyword>
<dbReference type="InterPro" id="IPR020806">
    <property type="entry name" value="PKS_PP-bd"/>
</dbReference>
<dbReference type="InterPro" id="IPR016039">
    <property type="entry name" value="Thiolase-like"/>
</dbReference>
<name>A0ABU3HEK6_9BACL</name>
<dbReference type="SUPFAM" id="SSF50129">
    <property type="entry name" value="GroES-like"/>
    <property type="match status" value="1"/>
</dbReference>
<dbReference type="Pfam" id="PF00107">
    <property type="entry name" value="ADH_zinc_N"/>
    <property type="match status" value="1"/>
</dbReference>
<dbReference type="SMART" id="SM00825">
    <property type="entry name" value="PKS_KS"/>
    <property type="match status" value="1"/>
</dbReference>
<protein>
    <submittedName>
        <fullName evidence="8">NADPH:quinone reductase-like Zn-dependent oxidoreductase/acyl carrier protein</fullName>
    </submittedName>
</protein>
<sequence length="776" mass="85240">RNDERGQAASDPKGHVQPQIRKARQGADVTDEMIAAHVRTIIRENIADALKMDEARIRDDRSFSEYGVDSITAVNLVNRINKAIGIAMQTTVVFDYNNVDQLASYIIREYKPVLVAQLQEQRPTEERDTGTEDNPVLGAEQAPSPIWKKQTREVATRPQKRDEINTTPFSIEKRTGYYRVVIDRPEGVEDLRIVESIVPDLAEDEVRISVRAFSLNFGDLLCVRGLYPTMPAYPFTPGFEASGIVTETGKAVTTVKRGDEVIAAMDSDFGGQANMIACKVERVFRKPRNLSFEEACTLPSTAIALMNAFRKARLKKGESILIQSAAGGLGLAAVQLARHYGAEIYATAGSSEKLDYLQEQGVAFGINYLEADFEQEIMRLTNGRGVHVIINTLPGDAIQKGMNCLAPGGRYIELAVTALKSAKTIDLSVLSDNQSFYSINSRKLTTENPDTIKEYVDKMLEFVEQGVVRPTVYRTIPFTEIRGAYRCLEERKNIGKVVVGIPYDLQFGQTDLAVADGITVDKSSSSFLNEPVAIVGMSGRFARSRSVDELWTHLANGTDLVQEVTRWDLSDQLLQESVEICRHGSFLDGIDEFDPLFFNISGLEATYMDPQQRLFLEESWRALEDAGYAGDAMGNRRCGIYVGSCGGDYTRLFGEGAPAQAFWGNAGSVIPARIAYYLNLQGPAVTVDTACSSSLVAIHLACQSLWSGETEMALAGGVFIQSTSEFYLNSNRAGMLSPAGHCHAFDERADGFVPGEGVGAVVLKRLQDAMADGDHI</sequence>
<evidence type="ECO:0000256" key="1">
    <source>
        <dbReference type="ARBA" id="ARBA00022450"/>
    </source>
</evidence>
<feature type="region of interest" description="Disordered" evidence="5">
    <location>
        <begin position="119"/>
        <end position="142"/>
    </location>
</feature>
<dbReference type="InterPro" id="IPR036291">
    <property type="entry name" value="NAD(P)-bd_dom_sf"/>
</dbReference>
<dbReference type="SUPFAM" id="SSF47336">
    <property type="entry name" value="ACP-like"/>
    <property type="match status" value="1"/>
</dbReference>
<dbReference type="Gene3D" id="3.90.180.10">
    <property type="entry name" value="Medium-chain alcohol dehydrogenases, catalytic domain"/>
    <property type="match status" value="1"/>
</dbReference>
<dbReference type="PANTHER" id="PTHR43775:SF37">
    <property type="entry name" value="SI:DKEY-61P9.11"/>
    <property type="match status" value="1"/>
</dbReference>
<feature type="non-terminal residue" evidence="8">
    <location>
        <position position="1"/>
    </location>
</feature>
<dbReference type="InterPro" id="IPR006162">
    <property type="entry name" value="Ppantetheine_attach_site"/>
</dbReference>
<dbReference type="PROSITE" id="PS00012">
    <property type="entry name" value="PHOSPHOPANTETHEINE"/>
    <property type="match status" value="1"/>
</dbReference>
<gene>
    <name evidence="8" type="ORF">J2Z22_004870</name>
</gene>
<dbReference type="InterPro" id="IPR018201">
    <property type="entry name" value="Ketoacyl_synth_AS"/>
</dbReference>
<dbReference type="SMART" id="SM01294">
    <property type="entry name" value="PKS_PP_betabranch"/>
    <property type="match status" value="1"/>
</dbReference>
<dbReference type="InterPro" id="IPR020843">
    <property type="entry name" value="ER"/>
</dbReference>
<proteinExistence type="predicted"/>
<dbReference type="InterPro" id="IPR013154">
    <property type="entry name" value="ADH-like_N"/>
</dbReference>
<dbReference type="Pfam" id="PF00550">
    <property type="entry name" value="PP-binding"/>
    <property type="match status" value="1"/>
</dbReference>
<dbReference type="SUPFAM" id="SSF51735">
    <property type="entry name" value="NAD(P)-binding Rossmann-fold domains"/>
    <property type="match status" value="1"/>
</dbReference>
<evidence type="ECO:0000313" key="9">
    <source>
        <dbReference type="Proteomes" id="UP001248709"/>
    </source>
</evidence>
<dbReference type="SUPFAM" id="SSF53901">
    <property type="entry name" value="Thiolase-like"/>
    <property type="match status" value="1"/>
</dbReference>
<dbReference type="Pfam" id="PF08240">
    <property type="entry name" value="ADH_N"/>
    <property type="match status" value="1"/>
</dbReference>
<dbReference type="PROSITE" id="PS01162">
    <property type="entry name" value="QOR_ZETA_CRYSTAL"/>
    <property type="match status" value="1"/>
</dbReference>
<evidence type="ECO:0000256" key="4">
    <source>
        <dbReference type="ARBA" id="ARBA00023268"/>
    </source>
</evidence>
<keyword evidence="2" id="KW-0597">Phosphoprotein</keyword>
<evidence type="ECO:0000256" key="5">
    <source>
        <dbReference type="SAM" id="MobiDB-lite"/>
    </source>
</evidence>
<dbReference type="InterPro" id="IPR020841">
    <property type="entry name" value="PKS_Beta-ketoAc_synthase_dom"/>
</dbReference>
<dbReference type="RefSeq" id="WP_312001482.1">
    <property type="nucleotide sequence ID" value="NZ_JAUSUY010000054.1"/>
</dbReference>
<feature type="non-terminal residue" evidence="8">
    <location>
        <position position="776"/>
    </location>
</feature>
<accession>A0ABU3HEK6</accession>
<dbReference type="Gene3D" id="3.40.50.720">
    <property type="entry name" value="NAD(P)-binding Rossmann-like Domain"/>
    <property type="match status" value="1"/>
</dbReference>
<keyword evidence="3" id="KW-0808">Transferase</keyword>
<dbReference type="InterPro" id="IPR002364">
    <property type="entry name" value="Quin_OxRdtase/zeta-crystal_CS"/>
</dbReference>
<keyword evidence="9" id="KW-1185">Reference proteome</keyword>
<dbReference type="InterPro" id="IPR013149">
    <property type="entry name" value="ADH-like_C"/>
</dbReference>
<feature type="region of interest" description="Disordered" evidence="5">
    <location>
        <begin position="1"/>
        <end position="27"/>
    </location>
</feature>
<evidence type="ECO:0000313" key="8">
    <source>
        <dbReference type="EMBL" id="MDT3429269.1"/>
    </source>
</evidence>
<evidence type="ECO:0000259" key="6">
    <source>
        <dbReference type="PROSITE" id="PS50075"/>
    </source>
</evidence>
<dbReference type="InterPro" id="IPR011032">
    <property type="entry name" value="GroES-like_sf"/>
</dbReference>
<feature type="domain" description="Ketosynthase family 3 (KS3)" evidence="7">
    <location>
        <begin position="529"/>
        <end position="776"/>
    </location>
</feature>
<evidence type="ECO:0000259" key="7">
    <source>
        <dbReference type="PROSITE" id="PS52004"/>
    </source>
</evidence>
<dbReference type="Gene3D" id="1.10.1200.10">
    <property type="entry name" value="ACP-like"/>
    <property type="match status" value="1"/>
</dbReference>
<dbReference type="InterPro" id="IPR036736">
    <property type="entry name" value="ACP-like_sf"/>
</dbReference>
<dbReference type="EMBL" id="JAUSUY010000054">
    <property type="protein sequence ID" value="MDT3429269.1"/>
    <property type="molecule type" value="Genomic_DNA"/>
</dbReference>
<keyword evidence="1" id="KW-0596">Phosphopantetheine</keyword>